<evidence type="ECO:0000256" key="1">
    <source>
        <dbReference type="ARBA" id="ARBA00006484"/>
    </source>
</evidence>
<name>A0A3S9AAU9_9BACL</name>
<dbReference type="FunFam" id="3.40.50.720:FF:000084">
    <property type="entry name" value="Short-chain dehydrogenase reductase"/>
    <property type="match status" value="1"/>
</dbReference>
<keyword evidence="2" id="KW-0560">Oxidoreductase</keyword>
<gene>
    <name evidence="3" type="ORF">EJC50_26730</name>
</gene>
<dbReference type="NCBIfam" id="NF005559">
    <property type="entry name" value="PRK07231.1"/>
    <property type="match status" value="1"/>
</dbReference>
<dbReference type="InterPro" id="IPR002347">
    <property type="entry name" value="SDR_fam"/>
</dbReference>
<dbReference type="EMBL" id="CP034437">
    <property type="protein sequence ID" value="AZN42887.1"/>
    <property type="molecule type" value="Genomic_DNA"/>
</dbReference>
<evidence type="ECO:0000256" key="2">
    <source>
        <dbReference type="ARBA" id="ARBA00023002"/>
    </source>
</evidence>
<dbReference type="Pfam" id="PF13561">
    <property type="entry name" value="adh_short_C2"/>
    <property type="match status" value="1"/>
</dbReference>
<dbReference type="SUPFAM" id="SSF51735">
    <property type="entry name" value="NAD(P)-binding Rossmann-fold domains"/>
    <property type="match status" value="1"/>
</dbReference>
<reference evidence="4" key="1">
    <citation type="submission" date="2018-12" db="EMBL/GenBank/DDBJ databases">
        <title>Genome sequence of Peanibacillus sp.</title>
        <authorList>
            <person name="Subramani G."/>
            <person name="Srinivasan S."/>
            <person name="Kim M.K."/>
        </authorList>
    </citation>
    <scope>NUCLEOTIDE SEQUENCE [LARGE SCALE GENOMIC DNA]</scope>
    <source>
        <strain evidence="4">18JY67-1</strain>
    </source>
</reference>
<dbReference type="GO" id="GO:0008206">
    <property type="term" value="P:bile acid metabolic process"/>
    <property type="evidence" value="ECO:0007669"/>
    <property type="project" value="UniProtKB-ARBA"/>
</dbReference>
<dbReference type="PRINTS" id="PR00080">
    <property type="entry name" value="SDRFAMILY"/>
</dbReference>
<keyword evidence="4" id="KW-1185">Reference proteome</keyword>
<comment type="similarity">
    <text evidence="1">Belongs to the short-chain dehydrogenases/reductases (SDR) family.</text>
</comment>
<proteinExistence type="inferred from homology"/>
<dbReference type="PANTHER" id="PTHR43639">
    <property type="entry name" value="OXIDOREDUCTASE, SHORT-CHAIN DEHYDROGENASE/REDUCTASE FAMILY (AFU_ORTHOLOGUE AFUA_5G02870)"/>
    <property type="match status" value="1"/>
</dbReference>
<dbReference type="InterPro" id="IPR036291">
    <property type="entry name" value="NAD(P)-bd_dom_sf"/>
</dbReference>
<dbReference type="KEGG" id="palb:EJC50_26730"/>
<dbReference type="Gene3D" id="3.40.50.720">
    <property type="entry name" value="NAD(P)-binding Rossmann-like Domain"/>
    <property type="match status" value="1"/>
</dbReference>
<evidence type="ECO:0000313" key="3">
    <source>
        <dbReference type="EMBL" id="AZN42887.1"/>
    </source>
</evidence>
<dbReference type="PANTHER" id="PTHR43639:SF1">
    <property type="entry name" value="SHORT-CHAIN DEHYDROGENASE_REDUCTASE FAMILY PROTEIN"/>
    <property type="match status" value="1"/>
</dbReference>
<dbReference type="GO" id="GO:0016491">
    <property type="term" value="F:oxidoreductase activity"/>
    <property type="evidence" value="ECO:0007669"/>
    <property type="project" value="UniProtKB-KW"/>
</dbReference>
<evidence type="ECO:0000313" key="4">
    <source>
        <dbReference type="Proteomes" id="UP000272528"/>
    </source>
</evidence>
<dbReference type="AlphaFoldDB" id="A0A3S9AAU9"/>
<accession>A0A3S9AAU9</accession>
<organism evidence="3 4">
    <name type="scientific">Paenibacillus albus</name>
    <dbReference type="NCBI Taxonomy" id="2495582"/>
    <lineage>
        <taxon>Bacteria</taxon>
        <taxon>Bacillati</taxon>
        <taxon>Bacillota</taxon>
        <taxon>Bacilli</taxon>
        <taxon>Bacillales</taxon>
        <taxon>Paenibacillaceae</taxon>
        <taxon>Paenibacillus</taxon>
    </lineage>
</organism>
<dbReference type="Proteomes" id="UP000272528">
    <property type="component" value="Chromosome"/>
</dbReference>
<sequence>MALERKVALVTGSGRGIGKGIAHAFAKAGYDVCVNYYRSAEQAEEVVQQLLGYGVRAEAVQANIADLDNVASLIEQVESRFGRLDVLVNNSGITRMKPFLETTPELFDEVVHTDFRGLYFCSQHAGRLMVKQGTRGVIIHISSNHAEGNWSNSTVYAASKAAVNKLAKNMALDLAPHGIRVVGIAPGYTKNSWTSDGNERVQKAIENISSRIPMGRFCTPEEVGEAAVFLASDSAGYMTGTTIYMDGGALLPVWAEKGKDG</sequence>
<protein>
    <submittedName>
        <fullName evidence="3">3-oxoacyl-ACP reductase FabG</fullName>
    </submittedName>
</protein>
<dbReference type="OrthoDB" id="9803333at2"/>
<dbReference type="PRINTS" id="PR00081">
    <property type="entry name" value="GDHRDH"/>
</dbReference>